<evidence type="ECO:0000313" key="10">
    <source>
        <dbReference type="Proteomes" id="UP000053958"/>
    </source>
</evidence>
<dbReference type="InterPro" id="IPR019002">
    <property type="entry name" value="Ribosome_biogenesis_Nop16"/>
</dbReference>
<reference evidence="9 10" key="1">
    <citation type="submission" date="2015-04" db="EMBL/GenBank/DDBJ databases">
        <authorList>
            <person name="Heijne W.H."/>
            <person name="Fedorova N.D."/>
            <person name="Nierman W.C."/>
            <person name="Vollebregt A.W."/>
            <person name="Zhao Z."/>
            <person name="Wu L."/>
            <person name="Kumar M."/>
            <person name="Stam H."/>
            <person name="van den Berg M.A."/>
            <person name="Pel H.J."/>
        </authorList>
    </citation>
    <scope>NUCLEOTIDE SEQUENCE [LARGE SCALE GENOMIC DNA]</scope>
    <source>
        <strain evidence="9 10">CBS 393.64</strain>
    </source>
</reference>
<gene>
    <name evidence="9" type="ORF">T310_1583</name>
</gene>
<feature type="region of interest" description="Disordered" evidence="8">
    <location>
        <begin position="120"/>
        <end position="199"/>
    </location>
</feature>
<dbReference type="GeneID" id="25313934"/>
<evidence type="ECO:0000256" key="7">
    <source>
        <dbReference type="ARBA" id="ARBA00023274"/>
    </source>
</evidence>
<evidence type="ECO:0000256" key="3">
    <source>
        <dbReference type="ARBA" id="ARBA00008479"/>
    </source>
</evidence>
<accession>A0A0F4Z3E3</accession>
<organism evidence="9 10">
    <name type="scientific">Rasamsonia emersonii (strain ATCC 16479 / CBS 393.64 / IMI 116815)</name>
    <dbReference type="NCBI Taxonomy" id="1408163"/>
    <lineage>
        <taxon>Eukaryota</taxon>
        <taxon>Fungi</taxon>
        <taxon>Dikarya</taxon>
        <taxon>Ascomycota</taxon>
        <taxon>Pezizomycotina</taxon>
        <taxon>Eurotiomycetes</taxon>
        <taxon>Eurotiomycetidae</taxon>
        <taxon>Eurotiales</taxon>
        <taxon>Trichocomaceae</taxon>
        <taxon>Rasamsonia</taxon>
    </lineage>
</organism>
<feature type="compositionally biased region" description="Acidic residues" evidence="8">
    <location>
        <begin position="122"/>
        <end position="131"/>
    </location>
</feature>
<keyword evidence="10" id="KW-1185">Reference proteome</keyword>
<dbReference type="AlphaFoldDB" id="A0A0F4Z3E3"/>
<dbReference type="PANTHER" id="PTHR13243">
    <property type="entry name" value="HSPC111 PROTEIN-RELATED"/>
    <property type="match status" value="1"/>
</dbReference>
<dbReference type="GO" id="GO:0005730">
    <property type="term" value="C:nucleolus"/>
    <property type="evidence" value="ECO:0007669"/>
    <property type="project" value="UniProtKB-SubCell"/>
</dbReference>
<proteinExistence type="inferred from homology"/>
<dbReference type="OrthoDB" id="285729at2759"/>
<evidence type="ECO:0000256" key="1">
    <source>
        <dbReference type="ARBA" id="ARBA00002889"/>
    </source>
</evidence>
<comment type="subcellular location">
    <subcellularLocation>
        <location evidence="2">Nucleus</location>
        <location evidence="2">Nucleolus</location>
    </subcellularLocation>
</comment>
<dbReference type="Proteomes" id="UP000053958">
    <property type="component" value="Unassembled WGS sequence"/>
</dbReference>
<dbReference type="GO" id="GO:0042273">
    <property type="term" value="P:ribosomal large subunit biogenesis"/>
    <property type="evidence" value="ECO:0007669"/>
    <property type="project" value="EnsemblFungi"/>
</dbReference>
<dbReference type="GO" id="GO:0030687">
    <property type="term" value="C:preribosome, large subunit precursor"/>
    <property type="evidence" value="ECO:0007669"/>
    <property type="project" value="EnsemblFungi"/>
</dbReference>
<evidence type="ECO:0000256" key="4">
    <source>
        <dbReference type="ARBA" id="ARBA00011187"/>
    </source>
</evidence>
<comment type="caution">
    <text evidence="9">The sequence shown here is derived from an EMBL/GenBank/DDBJ whole genome shotgun (WGS) entry which is preliminary data.</text>
</comment>
<evidence type="ECO:0000256" key="2">
    <source>
        <dbReference type="ARBA" id="ARBA00004604"/>
    </source>
</evidence>
<sequence>MGRPQQKKKNRTKVPKIKKKRKLLRYGNKKINVLGNPLIAQNWDKNLTLLQNYRRLGLTARLNAPAGGVEKPKGVDPATAAQQTSDPLHINSSAKANLQLDPQEVRVERDPETGKILRVIRDDEEEEENEIEIAGRKRKRSNPLGDPLTEIEEGGGASSRQTKTTSSEPSDFVKELEQRVAQEEEAVKKRRPRQQSKREEEWIQRLIEKHGDNIQAMVWDRKLNPYQQSEGDLRRRIRIYKERHPA</sequence>
<feature type="compositionally biased region" description="Polar residues" evidence="8">
    <location>
        <begin position="158"/>
        <end position="169"/>
    </location>
</feature>
<dbReference type="RefSeq" id="XP_013331010.1">
    <property type="nucleotide sequence ID" value="XM_013475556.1"/>
</dbReference>
<comment type="similarity">
    <text evidence="3">Belongs to the NOP16 family.</text>
</comment>
<dbReference type="PANTHER" id="PTHR13243:SF1">
    <property type="entry name" value="NUCLEOLAR PROTEIN 16"/>
    <property type="match status" value="1"/>
</dbReference>
<dbReference type="Pfam" id="PF09420">
    <property type="entry name" value="Nop16"/>
    <property type="match status" value="1"/>
</dbReference>
<dbReference type="STRING" id="1408163.A0A0F4Z3E3"/>
<dbReference type="EMBL" id="LASV01000063">
    <property type="protein sequence ID" value="KKA24398.1"/>
    <property type="molecule type" value="Genomic_DNA"/>
</dbReference>
<keyword evidence="7" id="KW-0687">Ribonucleoprotein</keyword>
<feature type="region of interest" description="Disordered" evidence="8">
    <location>
        <begin position="64"/>
        <end position="83"/>
    </location>
</feature>
<evidence type="ECO:0000256" key="8">
    <source>
        <dbReference type="SAM" id="MobiDB-lite"/>
    </source>
</evidence>
<evidence type="ECO:0000256" key="6">
    <source>
        <dbReference type="ARBA" id="ARBA00023242"/>
    </source>
</evidence>
<comment type="subunit">
    <text evidence="4">Component of the pre-66S ribosomal particle.</text>
</comment>
<evidence type="ECO:0000256" key="5">
    <source>
        <dbReference type="ARBA" id="ARBA00015522"/>
    </source>
</evidence>
<feature type="compositionally biased region" description="Basic and acidic residues" evidence="8">
    <location>
        <begin position="171"/>
        <end position="187"/>
    </location>
</feature>
<keyword evidence="6" id="KW-0539">Nucleus</keyword>
<protein>
    <recommendedName>
        <fullName evidence="5">Nucleolar protein 16</fullName>
    </recommendedName>
</protein>
<name>A0A0F4Z3E3_RASE3</name>
<evidence type="ECO:0000313" key="9">
    <source>
        <dbReference type="EMBL" id="KKA24398.1"/>
    </source>
</evidence>
<comment type="function">
    <text evidence="1">Involved in the biogenesis of the 60S ribosomal subunit.</text>
</comment>